<dbReference type="PANTHER" id="PTHR23502:SF137">
    <property type="entry name" value="MAJOR FACILITATOR SUPERFAMILY (MFS) TRANSPORTER-RELATED"/>
    <property type="match status" value="1"/>
</dbReference>
<feature type="transmembrane region" description="Helical" evidence="8">
    <location>
        <begin position="208"/>
        <end position="227"/>
    </location>
</feature>
<dbReference type="RefSeq" id="WP_135837050.1">
    <property type="nucleotide sequence ID" value="NZ_SRPE01000020.1"/>
</dbReference>
<evidence type="ECO:0000256" key="8">
    <source>
        <dbReference type="SAM" id="Phobius"/>
    </source>
</evidence>
<dbReference type="OrthoDB" id="9783823at2"/>
<evidence type="ECO:0000256" key="3">
    <source>
        <dbReference type="ARBA" id="ARBA00022448"/>
    </source>
</evidence>
<organism evidence="10 11">
    <name type="scientific">Empedobacter tilapiae</name>
    <dbReference type="NCBI Taxonomy" id="2491114"/>
    <lineage>
        <taxon>Bacteria</taxon>
        <taxon>Pseudomonadati</taxon>
        <taxon>Bacteroidota</taxon>
        <taxon>Flavobacteriia</taxon>
        <taxon>Flavobacteriales</taxon>
        <taxon>Weeksellaceae</taxon>
        <taxon>Empedobacter</taxon>
    </lineage>
</organism>
<evidence type="ECO:0000256" key="1">
    <source>
        <dbReference type="ARBA" id="ARBA00004651"/>
    </source>
</evidence>
<keyword evidence="3" id="KW-0813">Transport</keyword>
<proteinExistence type="inferred from homology"/>
<feature type="transmembrane region" description="Helical" evidence="8">
    <location>
        <begin position="132"/>
        <end position="154"/>
    </location>
</feature>
<feature type="transmembrane region" description="Helical" evidence="8">
    <location>
        <begin position="48"/>
        <end position="69"/>
    </location>
</feature>
<dbReference type="PROSITE" id="PS50850">
    <property type="entry name" value="MFS"/>
    <property type="match status" value="1"/>
</dbReference>
<dbReference type="InterPro" id="IPR020846">
    <property type="entry name" value="MFS_dom"/>
</dbReference>
<evidence type="ECO:0000256" key="6">
    <source>
        <dbReference type="ARBA" id="ARBA00022989"/>
    </source>
</evidence>
<feature type="transmembrane region" description="Helical" evidence="8">
    <location>
        <begin position="338"/>
        <end position="363"/>
    </location>
</feature>
<feature type="domain" description="Major facilitator superfamily (MFS) profile" evidence="9">
    <location>
        <begin position="1"/>
        <end position="393"/>
    </location>
</feature>
<dbReference type="GO" id="GO:0005886">
    <property type="term" value="C:plasma membrane"/>
    <property type="evidence" value="ECO:0007669"/>
    <property type="project" value="UniProtKB-SubCell"/>
</dbReference>
<dbReference type="SUPFAM" id="SSF103473">
    <property type="entry name" value="MFS general substrate transporter"/>
    <property type="match status" value="1"/>
</dbReference>
<keyword evidence="6 8" id="KW-1133">Transmembrane helix</keyword>
<dbReference type="Proteomes" id="UP000297998">
    <property type="component" value="Unassembled WGS sequence"/>
</dbReference>
<dbReference type="Gene3D" id="1.20.1720.10">
    <property type="entry name" value="Multidrug resistance protein D"/>
    <property type="match status" value="1"/>
</dbReference>
<feature type="transmembrane region" description="Helical" evidence="8">
    <location>
        <begin position="242"/>
        <end position="263"/>
    </location>
</feature>
<dbReference type="GO" id="GO:0042910">
    <property type="term" value="F:xenobiotic transmembrane transporter activity"/>
    <property type="evidence" value="ECO:0007669"/>
    <property type="project" value="InterPro"/>
</dbReference>
<evidence type="ECO:0000256" key="2">
    <source>
        <dbReference type="ARBA" id="ARBA00006236"/>
    </source>
</evidence>
<name>A0A4Z1B8X5_9FLAO</name>
<dbReference type="InterPro" id="IPR011701">
    <property type="entry name" value="MFS"/>
</dbReference>
<dbReference type="PANTHER" id="PTHR23502">
    <property type="entry name" value="MAJOR FACILITATOR SUPERFAMILY"/>
    <property type="match status" value="1"/>
</dbReference>
<dbReference type="GO" id="GO:1990961">
    <property type="term" value="P:xenobiotic detoxification by transmembrane export across the plasma membrane"/>
    <property type="evidence" value="ECO:0007669"/>
    <property type="project" value="InterPro"/>
</dbReference>
<comment type="similarity">
    <text evidence="2">Belongs to the major facilitator superfamily. Bcr/CmlA family.</text>
</comment>
<protein>
    <submittedName>
        <fullName evidence="10">Bcr/CflA family efflux MFS transporter</fullName>
    </submittedName>
</protein>
<dbReference type="NCBIfam" id="TIGR00710">
    <property type="entry name" value="efflux_Bcr_CflA"/>
    <property type="match status" value="1"/>
</dbReference>
<evidence type="ECO:0000259" key="9">
    <source>
        <dbReference type="PROSITE" id="PS50850"/>
    </source>
</evidence>
<dbReference type="AlphaFoldDB" id="A0A4Z1B8X5"/>
<keyword evidence="4" id="KW-1003">Cell membrane</keyword>
<keyword evidence="5 8" id="KW-0812">Transmembrane</keyword>
<gene>
    <name evidence="10" type="ORF">E4J94_17380</name>
</gene>
<comment type="subcellular location">
    <subcellularLocation>
        <location evidence="1">Cell membrane</location>
        <topology evidence="1">Multi-pass membrane protein</topology>
    </subcellularLocation>
</comment>
<feature type="transmembrane region" description="Helical" evidence="8">
    <location>
        <begin position="275"/>
        <end position="298"/>
    </location>
</feature>
<accession>A0A4Z1B8X5</accession>
<feature type="transmembrane region" description="Helical" evidence="8">
    <location>
        <begin position="304"/>
        <end position="326"/>
    </location>
</feature>
<feature type="transmembrane region" description="Helical" evidence="8">
    <location>
        <begin position="369"/>
        <end position="390"/>
    </location>
</feature>
<evidence type="ECO:0000256" key="5">
    <source>
        <dbReference type="ARBA" id="ARBA00022692"/>
    </source>
</evidence>
<keyword evidence="11" id="KW-1185">Reference proteome</keyword>
<dbReference type="Pfam" id="PF07690">
    <property type="entry name" value="MFS_1"/>
    <property type="match status" value="1"/>
</dbReference>
<dbReference type="EMBL" id="SRPE01000020">
    <property type="protein sequence ID" value="TGN21450.1"/>
    <property type="molecule type" value="Genomic_DNA"/>
</dbReference>
<dbReference type="InterPro" id="IPR036259">
    <property type="entry name" value="MFS_trans_sf"/>
</dbReference>
<dbReference type="CDD" id="cd17320">
    <property type="entry name" value="MFS_MdfA_MDR_like"/>
    <property type="match status" value="1"/>
</dbReference>
<feature type="transmembrane region" description="Helical" evidence="8">
    <location>
        <begin position="160"/>
        <end position="182"/>
    </location>
</feature>
<sequence>MKNQNKSFIWLIIFLVGFPQISETIYTPSLTFLATDYGVSNHQIQKTLSIYFIGFAIGVLLWGILSDIIGRKSSMLTGIVLYIIGSYLCLQSPNFDTLLFARFVQAIGAAAGSNVSQTILRDTFNNKERTAVFSTISAVLAFSPAIGPLLGSIVASIWDVYMVFVLLILLGTVALFWSSFGLKETLQQDKKLKLSFRQITKKIVNDKVFWIYGGLIGILNGIIFSYYGEAPFIFMEYFKFSMIQYGCLGCIVALASFIGAKYCKKMSIKKTNQQILFTGNLIFLLGIILYMISISFLLSYSTLVISFLLIAVFVIFFGLSCMLPVCLSNALINHTDHLGISGAILGLYYYSIVGIITFIMSYIDSSFLLYYPLFLMFWFIIILLLFKLYYVKS</sequence>
<comment type="caution">
    <text evidence="10">The sequence shown here is derived from an EMBL/GenBank/DDBJ whole genome shotgun (WGS) entry which is preliminary data.</text>
</comment>
<evidence type="ECO:0000256" key="4">
    <source>
        <dbReference type="ARBA" id="ARBA00022475"/>
    </source>
</evidence>
<reference evidence="10 11" key="1">
    <citation type="submission" date="2019-03" db="EMBL/GenBank/DDBJ databases">
        <title>Empedobacter tilapiae sp. nov., isolated from an intestine of Nile tilapia Oreochromis niloticus.</title>
        <authorList>
            <person name="Kim Y.-O."/>
            <person name="Yoon J.-H."/>
        </authorList>
    </citation>
    <scope>NUCLEOTIDE SEQUENCE [LARGE SCALE GENOMIC DNA]</scope>
    <source>
        <strain evidence="10 11">MRS2</strain>
    </source>
</reference>
<evidence type="ECO:0000313" key="11">
    <source>
        <dbReference type="Proteomes" id="UP000297998"/>
    </source>
</evidence>
<keyword evidence="7 8" id="KW-0472">Membrane</keyword>
<evidence type="ECO:0000256" key="7">
    <source>
        <dbReference type="ARBA" id="ARBA00023136"/>
    </source>
</evidence>
<dbReference type="InterPro" id="IPR004812">
    <property type="entry name" value="Efflux_drug-R_Bcr/CmlA"/>
</dbReference>
<evidence type="ECO:0000313" key="10">
    <source>
        <dbReference type="EMBL" id="TGN21450.1"/>
    </source>
</evidence>